<keyword evidence="4" id="KW-0645">Protease</keyword>
<dbReference type="InterPro" id="IPR017853">
    <property type="entry name" value="GH"/>
</dbReference>
<evidence type="ECO:0000313" key="4">
    <source>
        <dbReference type="EMBL" id="MBE3001970.1"/>
    </source>
</evidence>
<organism evidence="4 5">
    <name type="scientific">Nocardiopsis coralli</name>
    <dbReference type="NCBI Taxonomy" id="2772213"/>
    <lineage>
        <taxon>Bacteria</taxon>
        <taxon>Bacillati</taxon>
        <taxon>Actinomycetota</taxon>
        <taxon>Actinomycetes</taxon>
        <taxon>Streptosporangiales</taxon>
        <taxon>Nocardiopsidaceae</taxon>
        <taxon>Nocardiopsis</taxon>
    </lineage>
</organism>
<evidence type="ECO:0000256" key="2">
    <source>
        <dbReference type="SAM" id="Phobius"/>
    </source>
</evidence>
<evidence type="ECO:0000313" key="5">
    <source>
        <dbReference type="Proteomes" id="UP000806528"/>
    </source>
</evidence>
<feature type="domain" description="CAAX prenyl protease 2/Lysostaphin resistance protein A-like" evidence="3">
    <location>
        <begin position="153"/>
        <end position="239"/>
    </location>
</feature>
<feature type="transmembrane region" description="Helical" evidence="2">
    <location>
        <begin position="69"/>
        <end position="88"/>
    </location>
</feature>
<dbReference type="InterPro" id="IPR003675">
    <property type="entry name" value="Rce1/LyrA-like_dom"/>
</dbReference>
<gene>
    <name evidence="4" type="ORF">IDM40_25215</name>
</gene>
<keyword evidence="4" id="KW-0482">Metalloprotease</keyword>
<feature type="transmembrane region" description="Helical" evidence="2">
    <location>
        <begin position="187"/>
        <end position="205"/>
    </location>
</feature>
<accession>A0ABR9PE15</accession>
<dbReference type="GO" id="GO:0008237">
    <property type="term" value="F:metallopeptidase activity"/>
    <property type="evidence" value="ECO:0007669"/>
    <property type="project" value="UniProtKB-KW"/>
</dbReference>
<comment type="caution">
    <text evidence="4">The sequence shown here is derived from an EMBL/GenBank/DDBJ whole genome shotgun (WGS) entry which is preliminary data.</text>
</comment>
<feature type="transmembrane region" description="Helical" evidence="2">
    <location>
        <begin position="28"/>
        <end position="49"/>
    </location>
</feature>
<dbReference type="SUPFAM" id="SSF51445">
    <property type="entry name" value="(Trans)glycosidases"/>
    <property type="match status" value="1"/>
</dbReference>
<dbReference type="Gene3D" id="3.20.20.80">
    <property type="entry name" value="Glycosidases"/>
    <property type="match status" value="1"/>
</dbReference>
<feature type="compositionally biased region" description="Basic and acidic residues" evidence="1">
    <location>
        <begin position="1"/>
        <end position="19"/>
    </location>
</feature>
<keyword evidence="5" id="KW-1185">Reference proteome</keyword>
<dbReference type="Pfam" id="PF02517">
    <property type="entry name" value="Rce1-like"/>
    <property type="match status" value="1"/>
</dbReference>
<keyword evidence="2" id="KW-0472">Membrane</keyword>
<keyword evidence="4" id="KW-0378">Hydrolase</keyword>
<evidence type="ECO:0000259" key="3">
    <source>
        <dbReference type="Pfam" id="PF02517"/>
    </source>
</evidence>
<reference evidence="4 5" key="1">
    <citation type="submission" date="2020-09" db="EMBL/GenBank/DDBJ databases">
        <title>Diversity and distribution of actinomycetes associated with coral in the coast of Hainan.</title>
        <authorList>
            <person name="Li F."/>
        </authorList>
    </citation>
    <scope>NUCLEOTIDE SEQUENCE [LARGE SCALE GENOMIC DNA]</scope>
    <source>
        <strain evidence="4 5">HNM0947</strain>
    </source>
</reference>
<keyword evidence="2" id="KW-1133">Transmembrane helix</keyword>
<feature type="transmembrane region" description="Helical" evidence="2">
    <location>
        <begin position="240"/>
        <end position="258"/>
    </location>
</feature>
<feature type="transmembrane region" description="Helical" evidence="2">
    <location>
        <begin position="144"/>
        <end position="166"/>
    </location>
</feature>
<protein>
    <submittedName>
        <fullName evidence="4">CPBP family intramembrane metalloprotease</fullName>
    </submittedName>
</protein>
<keyword evidence="2" id="KW-0812">Transmembrane</keyword>
<feature type="transmembrane region" description="Helical" evidence="2">
    <location>
        <begin position="211"/>
        <end position="233"/>
    </location>
</feature>
<feature type="transmembrane region" description="Helical" evidence="2">
    <location>
        <begin position="109"/>
        <end position="132"/>
    </location>
</feature>
<dbReference type="Proteomes" id="UP000806528">
    <property type="component" value="Unassembled WGS sequence"/>
</dbReference>
<sequence>MEPHDHPDRSSHAPRDPRTTRISPRADLVRIAVLLLGFTLITAAAHTLAGTLSPGDPGDPGSPDDPPGLALRSAAALLLVLPLVWILCRTAGRTLRSIGLGTPARAWPPLVTAALACGATMALVVGAAVLTGNADLDSGPTSPASLLSAAGTVLLLTLLMLGAQILPEELVFRGYVQGLLGHYCSQLVTVLLQAALFTVSASLALGTGADLLGLALLGLFLGILRMASGGIWAGIGARTALTGVTIALDSAGFVFVSGAQVWNVALGMGGALAAYVAVRVLLAVRPGLVDLPGLRGSTGSRGGPDAPGDPAEDGAHPRTPLPVRGILYDVGSSYVPGQHSRERWNPDAVHEEMRVICEDLHCTAVSLFGHDLERMEQAARSALDHGLDVWLQPRSLDAGLAELVEHVDRAAELAQRLREGLPEGLHEQAPSDRIVLDVGCELTVINRGIIPGRHMGHRVMAMYVFGMVPFYYNRRLNRVLRRLAEGARARFDGPLTYGSGTWESVDWSLFDLVGVDYYFDEITRTSYRQGLRSLRRWGKPVVVTEFGCCAYRGAETKGGGGADVLDWRDLDDRKVRGKLVRDEGVQADMVERLLDVYETEEVHGAFLCMFIEGDCRYSPDPVRDCDMASFGIVRPPALETGLSPDDGHWEPKEAFHALARRYATADER</sequence>
<feature type="region of interest" description="Disordered" evidence="1">
    <location>
        <begin position="295"/>
        <end position="318"/>
    </location>
</feature>
<name>A0ABR9PE15_9ACTN</name>
<feature type="region of interest" description="Disordered" evidence="1">
    <location>
        <begin position="1"/>
        <end position="21"/>
    </location>
</feature>
<dbReference type="EMBL" id="JADBGI010000031">
    <property type="protein sequence ID" value="MBE3001970.1"/>
    <property type="molecule type" value="Genomic_DNA"/>
</dbReference>
<dbReference type="RefSeq" id="WP_193124563.1">
    <property type="nucleotide sequence ID" value="NZ_JADBGI010000031.1"/>
</dbReference>
<evidence type="ECO:0000256" key="1">
    <source>
        <dbReference type="SAM" id="MobiDB-lite"/>
    </source>
</evidence>
<proteinExistence type="predicted"/>